<accession>A0ABD0LKQ5</accession>
<evidence type="ECO:0000256" key="1">
    <source>
        <dbReference type="SAM" id="MobiDB-lite"/>
    </source>
</evidence>
<sequence length="133" mass="15051">SRTERKGKLPTDSTAGKQINNVTYGYMPRAETTSIQPALARLTLQNSRAGRRRDRVAEKGGATEEERVKRNHTRAFFVQIMRRTGLGSRLDANDIAFSDRREESHFCTSLLRSGANPRSRDDENELTITFPPN</sequence>
<keyword evidence="3" id="KW-1185">Reference proteome</keyword>
<feature type="non-terminal residue" evidence="2">
    <location>
        <position position="1"/>
    </location>
</feature>
<feature type="region of interest" description="Disordered" evidence="1">
    <location>
        <begin position="46"/>
        <end position="67"/>
    </location>
</feature>
<protein>
    <submittedName>
        <fullName evidence="2">Uncharacterized protein</fullName>
    </submittedName>
</protein>
<comment type="caution">
    <text evidence="2">The sequence shown here is derived from an EMBL/GenBank/DDBJ whole genome shotgun (WGS) entry which is preliminary data.</text>
</comment>
<evidence type="ECO:0000313" key="3">
    <source>
        <dbReference type="Proteomes" id="UP001519460"/>
    </source>
</evidence>
<organism evidence="2 3">
    <name type="scientific">Batillaria attramentaria</name>
    <dbReference type="NCBI Taxonomy" id="370345"/>
    <lineage>
        <taxon>Eukaryota</taxon>
        <taxon>Metazoa</taxon>
        <taxon>Spiralia</taxon>
        <taxon>Lophotrochozoa</taxon>
        <taxon>Mollusca</taxon>
        <taxon>Gastropoda</taxon>
        <taxon>Caenogastropoda</taxon>
        <taxon>Sorbeoconcha</taxon>
        <taxon>Cerithioidea</taxon>
        <taxon>Batillariidae</taxon>
        <taxon>Batillaria</taxon>
    </lineage>
</organism>
<feature type="compositionally biased region" description="Basic and acidic residues" evidence="1">
    <location>
        <begin position="55"/>
        <end position="67"/>
    </location>
</feature>
<feature type="region of interest" description="Disordered" evidence="1">
    <location>
        <begin position="112"/>
        <end position="133"/>
    </location>
</feature>
<evidence type="ECO:0000313" key="2">
    <source>
        <dbReference type="EMBL" id="KAK7499897.1"/>
    </source>
</evidence>
<proteinExistence type="predicted"/>
<gene>
    <name evidence="2" type="ORF">BaRGS_00008745</name>
</gene>
<dbReference type="EMBL" id="JACVVK020000040">
    <property type="protein sequence ID" value="KAK7499897.1"/>
    <property type="molecule type" value="Genomic_DNA"/>
</dbReference>
<reference evidence="2 3" key="1">
    <citation type="journal article" date="2023" name="Sci. Data">
        <title>Genome assembly of the Korean intertidal mud-creeper Batillaria attramentaria.</title>
        <authorList>
            <person name="Patra A.K."/>
            <person name="Ho P.T."/>
            <person name="Jun S."/>
            <person name="Lee S.J."/>
            <person name="Kim Y."/>
            <person name="Won Y.J."/>
        </authorList>
    </citation>
    <scope>NUCLEOTIDE SEQUENCE [LARGE SCALE GENOMIC DNA]</scope>
    <source>
        <strain evidence="2">Wonlab-2016</strain>
    </source>
</reference>
<name>A0ABD0LKQ5_9CAEN</name>
<dbReference type="AlphaFoldDB" id="A0ABD0LKQ5"/>
<dbReference type="Proteomes" id="UP001519460">
    <property type="component" value="Unassembled WGS sequence"/>
</dbReference>